<dbReference type="AlphaFoldDB" id="A0A5J4RB77"/>
<feature type="region of interest" description="Disordered" evidence="1">
    <location>
        <begin position="614"/>
        <end position="645"/>
    </location>
</feature>
<dbReference type="EMBL" id="SNRY01001387">
    <property type="protein sequence ID" value="KAA6331317.1"/>
    <property type="molecule type" value="Genomic_DNA"/>
</dbReference>
<name>A0A5J4RB77_9ZZZZ</name>
<comment type="caution">
    <text evidence="2">The sequence shown here is derived from an EMBL/GenBank/DDBJ whole genome shotgun (WGS) entry which is preliminary data.</text>
</comment>
<sequence>MEIKRLLEFNEIFGSSMKNAEEYLQGIDKRILIRIASYFLSGFYEDTTFLCTSGKFFSTPNSEFASKLHDYIRGEKEQIVIINKHASLFFLEKALAMPDSESDEFDSENEIKIMQAYLSINQLLVLRENPLITQIANLDEKDKLIGYMFYQPLAYSDFTNYDYRLEVVAQTIKAIHFFEFCEKNLPHHLALFYKKYNCKNWKGYMKSYLSIPYNQLLNKAKEISTIALKKDDKDFDKQKLFLNNFSINNHVKQADSDFTQIRKYPLYKESDSTYIVLFGIFSAERIYRSLYFDFKEINDIIDEKYRIKSFRGTITDIYSERFILYKVLDDLFNSERFIKLKGSDYKNHNKSIKGEPDYYARKNNDIFLFESKDILLNAEIKSSYDYNKIHDELRKKLNEDKGVKQLCSSIKNILNKEFPLDNDYEENAITIYPILILHERIYSNAGLNSIINEWYEESIKDVKSKIEKPERIKPLIVIDFDTLLLLQNLEQGTDFDFKDLLDQYIRKIEYAEVAIFKDIYDMVVNKYLSYKDFVEPIITKKIKKKDSPSELYIYKVALELFDESDIDENVELTSIKKGKMLNNIVENNIISKKMAKNNTEKSQIYQNGSFIEKKKKHQNKTIRRGKSIIKKRRIRKRNRRKHQKQ</sequence>
<proteinExistence type="predicted"/>
<reference evidence="2" key="1">
    <citation type="submission" date="2019-03" db="EMBL/GenBank/DDBJ databases">
        <title>Single cell metagenomics reveals metabolic interactions within the superorganism composed of flagellate Streblomastix strix and complex community of Bacteroidetes bacteria on its surface.</title>
        <authorList>
            <person name="Treitli S.C."/>
            <person name="Kolisko M."/>
            <person name="Husnik F."/>
            <person name="Keeling P."/>
            <person name="Hampl V."/>
        </authorList>
    </citation>
    <scope>NUCLEOTIDE SEQUENCE</scope>
    <source>
        <strain evidence="2">STM</strain>
    </source>
</reference>
<evidence type="ECO:0000256" key="1">
    <source>
        <dbReference type="SAM" id="MobiDB-lite"/>
    </source>
</evidence>
<organism evidence="2">
    <name type="scientific">termite gut metagenome</name>
    <dbReference type="NCBI Taxonomy" id="433724"/>
    <lineage>
        <taxon>unclassified sequences</taxon>
        <taxon>metagenomes</taxon>
        <taxon>organismal metagenomes</taxon>
    </lineage>
</organism>
<accession>A0A5J4RB77</accession>
<gene>
    <name evidence="2" type="ORF">EZS27_020068</name>
</gene>
<protein>
    <submittedName>
        <fullName evidence="2">Uncharacterized protein</fullName>
    </submittedName>
</protein>
<evidence type="ECO:0000313" key="2">
    <source>
        <dbReference type="EMBL" id="KAA6331317.1"/>
    </source>
</evidence>